<dbReference type="AlphaFoldDB" id="A0AAX4JFF1"/>
<name>A0AAX4JFF1_9MICR</name>
<organism evidence="2 3">
    <name type="scientific">Vairimorpha necatrix</name>
    <dbReference type="NCBI Taxonomy" id="6039"/>
    <lineage>
        <taxon>Eukaryota</taxon>
        <taxon>Fungi</taxon>
        <taxon>Fungi incertae sedis</taxon>
        <taxon>Microsporidia</taxon>
        <taxon>Nosematidae</taxon>
        <taxon>Vairimorpha</taxon>
    </lineage>
</organism>
<keyword evidence="1" id="KW-0732">Signal</keyword>
<dbReference type="KEGG" id="vnx:VNE69_09076"/>
<dbReference type="GeneID" id="90542355"/>
<feature type="chain" id="PRO_5043455625" evidence="1">
    <location>
        <begin position="22"/>
        <end position="458"/>
    </location>
</feature>
<keyword evidence="3" id="KW-1185">Reference proteome</keyword>
<evidence type="ECO:0000313" key="2">
    <source>
        <dbReference type="EMBL" id="WUR04521.1"/>
    </source>
</evidence>
<protein>
    <submittedName>
        <fullName evidence="2">Spore wall and anchoring disk complex protein 3</fullName>
    </submittedName>
</protein>
<gene>
    <name evidence="2" type="ORF">VNE69_09076</name>
</gene>
<accession>A0AAX4JFF1</accession>
<proteinExistence type="predicted"/>
<evidence type="ECO:0000256" key="1">
    <source>
        <dbReference type="SAM" id="SignalP"/>
    </source>
</evidence>
<dbReference type="EMBL" id="CP142734">
    <property type="protein sequence ID" value="WUR04521.1"/>
    <property type="molecule type" value="Genomic_DNA"/>
</dbReference>
<sequence>MKIALFILSVVRAFLPILIEGDGCDDPYEICRKSSGIGVVANAKNVVFLMNILKEAKVESAFVYGWENNKKLMVLTWNGTLSPYIKNRNTSRYAFCIAACPCKPRTVQEKTHIVVPSAEICTKPAPIHNTPAITHQSEVTQNQHVQIPAQYVPKPCCQSNNAPTQCNESIHGPIQHNQSHKATSPCCETNFPSPCCEVNVPTSCCEANTLPSPCYESNYKNSNCHKYAYPTHQHEKYKCCDTNILSYLKERVLCERPRSYHCNKRYDNHNIPRCLLPCESSSSEDCRYVCNESSSQEHEYLHVKCKPIANQKCEYEKCYDNYGYPYGLSKSNSSNSKVYEISFIDENSFKLVEIDKLYCKIETTYSLHEDDEYRPNRIPELLYHPLKLYDIQCELNATYNQNVCLYITDCNELLVIISKKIYHVILEHSKSRVDLESVSEEEYEELVERGLYKVSFRD</sequence>
<dbReference type="Proteomes" id="UP001334084">
    <property type="component" value="Chromosome 9"/>
</dbReference>
<feature type="signal peptide" evidence="1">
    <location>
        <begin position="1"/>
        <end position="21"/>
    </location>
</feature>
<reference evidence="2" key="1">
    <citation type="journal article" date="2024" name="BMC Genomics">
        <title>Functional annotation of a divergent genome using sequence and structure-based similarity.</title>
        <authorList>
            <person name="Svedberg D."/>
            <person name="Winiger R.R."/>
            <person name="Berg A."/>
            <person name="Sharma H."/>
            <person name="Tellgren-Roth C."/>
            <person name="Debrunner-Vossbrinck B.A."/>
            <person name="Vossbrinck C.R."/>
            <person name="Barandun J."/>
        </authorList>
    </citation>
    <scope>NUCLEOTIDE SEQUENCE</scope>
    <source>
        <strain evidence="2">Illinois isolate</strain>
    </source>
</reference>
<dbReference type="RefSeq" id="XP_065330666.1">
    <property type="nucleotide sequence ID" value="XM_065474594.1"/>
</dbReference>
<evidence type="ECO:0000313" key="3">
    <source>
        <dbReference type="Proteomes" id="UP001334084"/>
    </source>
</evidence>